<dbReference type="InterPro" id="IPR001810">
    <property type="entry name" value="F-box_dom"/>
</dbReference>
<organism evidence="4 5">
    <name type="scientific">Urochloa decumbens</name>
    <dbReference type="NCBI Taxonomy" id="240449"/>
    <lineage>
        <taxon>Eukaryota</taxon>
        <taxon>Viridiplantae</taxon>
        <taxon>Streptophyta</taxon>
        <taxon>Embryophyta</taxon>
        <taxon>Tracheophyta</taxon>
        <taxon>Spermatophyta</taxon>
        <taxon>Magnoliopsida</taxon>
        <taxon>Liliopsida</taxon>
        <taxon>Poales</taxon>
        <taxon>Poaceae</taxon>
        <taxon>PACMAD clade</taxon>
        <taxon>Panicoideae</taxon>
        <taxon>Panicodae</taxon>
        <taxon>Paniceae</taxon>
        <taxon>Melinidinae</taxon>
        <taxon>Urochloa</taxon>
    </lineage>
</organism>
<dbReference type="SUPFAM" id="SSF81383">
    <property type="entry name" value="F-box domain"/>
    <property type="match status" value="1"/>
</dbReference>
<evidence type="ECO:0000259" key="2">
    <source>
        <dbReference type="Pfam" id="PF00646"/>
    </source>
</evidence>
<accession>A0ABC9GES4</accession>
<dbReference type="Pfam" id="PF23635">
    <property type="entry name" value="Beta-prop_AT5G49610-like"/>
    <property type="match status" value="1"/>
</dbReference>
<dbReference type="Pfam" id="PF00646">
    <property type="entry name" value="F-box"/>
    <property type="match status" value="1"/>
</dbReference>
<protein>
    <recommendedName>
        <fullName evidence="6">F-box domain-containing protein</fullName>
    </recommendedName>
</protein>
<dbReference type="AlphaFoldDB" id="A0ABC9GES4"/>
<proteinExistence type="predicted"/>
<dbReference type="InterPro" id="IPR056594">
    <property type="entry name" value="AT5G49610-like_b-prop"/>
</dbReference>
<name>A0ABC9GES4_9POAL</name>
<dbReference type="SUPFAM" id="SSF69322">
    <property type="entry name" value="Tricorn protease domain 2"/>
    <property type="match status" value="1"/>
</dbReference>
<evidence type="ECO:0000313" key="4">
    <source>
        <dbReference type="EMBL" id="CAL5091995.1"/>
    </source>
</evidence>
<dbReference type="PANTHER" id="PTHR32133:SF297">
    <property type="entry name" value="F-BOX DOMAIN-CONTAINING PROTEIN"/>
    <property type="match status" value="1"/>
</dbReference>
<evidence type="ECO:0000313" key="5">
    <source>
        <dbReference type="Proteomes" id="UP001497457"/>
    </source>
</evidence>
<reference evidence="4 5" key="2">
    <citation type="submission" date="2024-10" db="EMBL/GenBank/DDBJ databases">
        <authorList>
            <person name="Ryan C."/>
        </authorList>
    </citation>
    <scope>NUCLEOTIDE SEQUENCE [LARGE SCALE GENOMIC DNA]</scope>
</reference>
<keyword evidence="1" id="KW-1133">Transmembrane helix</keyword>
<dbReference type="PANTHER" id="PTHR32133">
    <property type="entry name" value="OS07G0120400 PROTEIN"/>
    <property type="match status" value="1"/>
</dbReference>
<sequence length="367" mass="40844">MARPSLMEELEEEILLRFPPHEPALLFRASLVCKRWRRLVSGPGFRRRFRELHRAPPMLGLLCSTKDLSEGSTASAFVATASFCSGDLDLGPYRPLDARHGRVLLLQCSRSSDDVLVVWDPMTSQALELPVLDRWRYTSSSTAAVLCAARGPCNHLDCHRGPFLVVYVGSGAFGSGETFICTYSSDAGTWSEPITTELPLDFVGSMSSVLVGNALYFGFLIRKSLLRYDLESHEMSVIGVPQTFCFWQHVVLDGGLALATVQEGKLCIWRKAGPEVDVGWTQDRAIELETLLPADASFAWPRVVGFADGVDVIFLRAVPALFTIDLKTYKVKKVYEGKNVYSAIPYMSFYTPGTILLGFWFCNFQNE</sequence>
<dbReference type="Proteomes" id="UP001497457">
    <property type="component" value="Chromosome 8b"/>
</dbReference>
<evidence type="ECO:0000256" key="1">
    <source>
        <dbReference type="SAM" id="Phobius"/>
    </source>
</evidence>
<dbReference type="Gene3D" id="1.20.1280.50">
    <property type="match status" value="1"/>
</dbReference>
<reference evidence="5" key="1">
    <citation type="submission" date="2024-06" db="EMBL/GenBank/DDBJ databases">
        <authorList>
            <person name="Ryan C."/>
        </authorList>
    </citation>
    <scope>NUCLEOTIDE SEQUENCE [LARGE SCALE GENOMIC DNA]</scope>
</reference>
<feature type="transmembrane region" description="Helical" evidence="1">
    <location>
        <begin position="340"/>
        <end position="361"/>
    </location>
</feature>
<feature type="domain" description="F-box protein AT5G49610-like beta-propeller" evidence="3">
    <location>
        <begin position="166"/>
        <end position="352"/>
    </location>
</feature>
<keyword evidence="1" id="KW-0472">Membrane</keyword>
<keyword evidence="5" id="KW-1185">Reference proteome</keyword>
<dbReference type="EMBL" id="OZ075118">
    <property type="protein sequence ID" value="CAL5091995.1"/>
    <property type="molecule type" value="Genomic_DNA"/>
</dbReference>
<feature type="transmembrane region" description="Helical" evidence="1">
    <location>
        <begin position="202"/>
        <end position="221"/>
    </location>
</feature>
<gene>
    <name evidence="4" type="ORF">URODEC1_LOCUS114679</name>
</gene>
<evidence type="ECO:0000259" key="3">
    <source>
        <dbReference type="Pfam" id="PF23635"/>
    </source>
</evidence>
<keyword evidence="1" id="KW-0812">Transmembrane</keyword>
<evidence type="ECO:0008006" key="6">
    <source>
        <dbReference type="Google" id="ProtNLM"/>
    </source>
</evidence>
<dbReference type="InterPro" id="IPR036047">
    <property type="entry name" value="F-box-like_dom_sf"/>
</dbReference>
<feature type="domain" description="F-box" evidence="2">
    <location>
        <begin position="9"/>
        <end position="47"/>
    </location>
</feature>